<dbReference type="AlphaFoldDB" id="A0A8T3A6E2"/>
<dbReference type="Pfam" id="PF00612">
    <property type="entry name" value="IQ"/>
    <property type="match status" value="1"/>
</dbReference>
<dbReference type="Proteomes" id="UP000829196">
    <property type="component" value="Unassembled WGS sequence"/>
</dbReference>
<keyword evidence="5" id="KW-1185">Reference proteome</keyword>
<feature type="region of interest" description="Disordered" evidence="3">
    <location>
        <begin position="141"/>
        <end position="185"/>
    </location>
</feature>
<reference evidence="4" key="1">
    <citation type="journal article" date="2022" name="Front. Genet.">
        <title>Chromosome-Scale Assembly of the Dendrobium nobile Genome Provides Insights Into the Molecular Mechanism of the Biosynthesis of the Medicinal Active Ingredient of Dendrobium.</title>
        <authorList>
            <person name="Xu Q."/>
            <person name="Niu S.-C."/>
            <person name="Li K.-L."/>
            <person name="Zheng P.-J."/>
            <person name="Zhang X.-J."/>
            <person name="Jia Y."/>
            <person name="Liu Y."/>
            <person name="Niu Y.-X."/>
            <person name="Yu L.-H."/>
            <person name="Chen D.-F."/>
            <person name="Zhang G.-Q."/>
        </authorList>
    </citation>
    <scope>NUCLEOTIDE SEQUENCE</scope>
    <source>
        <tissue evidence="4">Leaf</tissue>
    </source>
</reference>
<evidence type="ECO:0000256" key="2">
    <source>
        <dbReference type="ARBA" id="ARBA00024341"/>
    </source>
</evidence>
<dbReference type="PANTHER" id="PTHR32295">
    <property type="entry name" value="IQ-DOMAIN 5-RELATED"/>
    <property type="match status" value="1"/>
</dbReference>
<keyword evidence="1" id="KW-0112">Calmodulin-binding</keyword>
<dbReference type="PROSITE" id="PS50096">
    <property type="entry name" value="IQ"/>
    <property type="match status" value="1"/>
</dbReference>
<sequence>MMVEPYTKSPFHLSIIVRWRREKKERKTLLEVKLRASSRDQGSETGPWLLAVAGIYHQPHFLPSVSSTKSPSSHLESYPWPSFKVVFLLFVSCALVFFFEEPSSYLKWPGLDDILNHPKLHLMIMGSGDWFKTIIGKRKTKQHRSIETKGSARDQSNGFKLKNQPSKSSNKLYNGSRGRNNLGESGFSSEEMAAIRIQTAFRGYKARKISRQLKGTQRLSFLSDGGSVKRQTSLTLQFAHSWSRIQTQIRARRVSMATEGRIKQKRYETQTKLEAKLHDLEVEWCGGVETMEGILSRIYQREEAAVKRERAMAYAFSHQWRANPGVNQGQPYEIGKGNWGWSWMERWIAVRPWEMRITTLQKTQSKAAVKTIKKGNLPISSAHSVIKPPIPISASRVPPKKNSARLADEKAVNQKQNPATMTTQTCEVV</sequence>
<dbReference type="InterPro" id="IPR000048">
    <property type="entry name" value="IQ_motif_EF-hand-BS"/>
</dbReference>
<dbReference type="OrthoDB" id="1923765at2759"/>
<accession>A0A8T3A6E2</accession>
<evidence type="ECO:0000313" key="4">
    <source>
        <dbReference type="EMBL" id="KAI0492037.1"/>
    </source>
</evidence>
<comment type="similarity">
    <text evidence="2">Belongs to the IQD family.</text>
</comment>
<dbReference type="Gene3D" id="1.20.5.190">
    <property type="match status" value="1"/>
</dbReference>
<organism evidence="4 5">
    <name type="scientific">Dendrobium nobile</name>
    <name type="common">Orchid</name>
    <dbReference type="NCBI Taxonomy" id="94219"/>
    <lineage>
        <taxon>Eukaryota</taxon>
        <taxon>Viridiplantae</taxon>
        <taxon>Streptophyta</taxon>
        <taxon>Embryophyta</taxon>
        <taxon>Tracheophyta</taxon>
        <taxon>Spermatophyta</taxon>
        <taxon>Magnoliopsida</taxon>
        <taxon>Liliopsida</taxon>
        <taxon>Asparagales</taxon>
        <taxon>Orchidaceae</taxon>
        <taxon>Epidendroideae</taxon>
        <taxon>Malaxideae</taxon>
        <taxon>Dendrobiinae</taxon>
        <taxon>Dendrobium</taxon>
    </lineage>
</organism>
<dbReference type="GO" id="GO:0005516">
    <property type="term" value="F:calmodulin binding"/>
    <property type="evidence" value="ECO:0007669"/>
    <property type="project" value="UniProtKB-KW"/>
</dbReference>
<protein>
    <recommendedName>
        <fullName evidence="6">Protein IQ-DOMAIN 1</fullName>
    </recommendedName>
</protein>
<evidence type="ECO:0000256" key="1">
    <source>
        <dbReference type="ARBA" id="ARBA00022860"/>
    </source>
</evidence>
<gene>
    <name evidence="4" type="ORF">KFK09_026302</name>
</gene>
<dbReference type="CDD" id="cd23767">
    <property type="entry name" value="IQCD"/>
    <property type="match status" value="1"/>
</dbReference>
<feature type="compositionally biased region" description="Polar residues" evidence="3">
    <location>
        <begin position="153"/>
        <end position="185"/>
    </location>
</feature>
<comment type="caution">
    <text evidence="4">The sequence shown here is derived from an EMBL/GenBank/DDBJ whole genome shotgun (WGS) entry which is preliminary data.</text>
</comment>
<evidence type="ECO:0008006" key="6">
    <source>
        <dbReference type="Google" id="ProtNLM"/>
    </source>
</evidence>
<dbReference type="PANTHER" id="PTHR32295:SF93">
    <property type="entry name" value="PROTEIN IQ-DOMAIN 9"/>
    <property type="match status" value="1"/>
</dbReference>
<proteinExistence type="inferred from homology"/>
<name>A0A8T3A6E2_DENNO</name>
<evidence type="ECO:0000256" key="3">
    <source>
        <dbReference type="SAM" id="MobiDB-lite"/>
    </source>
</evidence>
<evidence type="ECO:0000313" key="5">
    <source>
        <dbReference type="Proteomes" id="UP000829196"/>
    </source>
</evidence>
<dbReference type="EMBL" id="JAGYWB010000018">
    <property type="protein sequence ID" value="KAI0492037.1"/>
    <property type="molecule type" value="Genomic_DNA"/>
</dbReference>